<comment type="caution">
    <text evidence="2">The sequence shown here is derived from an EMBL/GenBank/DDBJ whole genome shotgun (WGS) entry which is preliminary data.</text>
</comment>
<gene>
    <name evidence="2" type="ORF">ESZ50_00190</name>
</gene>
<protein>
    <recommendedName>
        <fullName evidence="1">B3/B4 tRNA-binding domain-containing protein</fullName>
    </recommendedName>
</protein>
<evidence type="ECO:0000313" key="2">
    <source>
        <dbReference type="EMBL" id="TYC50989.1"/>
    </source>
</evidence>
<dbReference type="SMART" id="SM00873">
    <property type="entry name" value="B3_4"/>
    <property type="match status" value="1"/>
</dbReference>
<dbReference type="GO" id="GO:0004826">
    <property type="term" value="F:phenylalanine-tRNA ligase activity"/>
    <property type="evidence" value="ECO:0007669"/>
    <property type="project" value="InterPro"/>
</dbReference>
<dbReference type="Proteomes" id="UP000371977">
    <property type="component" value="Unassembled WGS sequence"/>
</dbReference>
<evidence type="ECO:0000313" key="3">
    <source>
        <dbReference type="Proteomes" id="UP000371977"/>
    </source>
</evidence>
<proteinExistence type="predicted"/>
<organism evidence="2 3">
    <name type="scientific">Weissella muntiaci</name>
    <dbReference type="NCBI Taxonomy" id="2508881"/>
    <lineage>
        <taxon>Bacteria</taxon>
        <taxon>Bacillati</taxon>
        <taxon>Bacillota</taxon>
        <taxon>Bacilli</taxon>
        <taxon>Lactobacillales</taxon>
        <taxon>Lactobacillaceae</taxon>
        <taxon>Weissella</taxon>
    </lineage>
</organism>
<sequence length="235" mass="26186">MQNFTVDESFWELFPEAEINILVLNNIQNRANDDEGKYEQLLADAQIKAKEYLTEEVFSQNPVVAQWREAYTKFKTKKGARSSIEALMKRIDQGKPLGSINPLVDIYNSISLEYALPAGGENIQKIDGDLHLGIAQGGEGFLPLGAEVDEPALPGEVIYYDQTGAVCRCFNWREAQRTMLTDDTTDAVLVIEALNPEQKARAQKAILRLKELVDQEFAIDSTAHVINANQPSATL</sequence>
<keyword evidence="3" id="KW-1185">Reference proteome</keyword>
<dbReference type="PANTHER" id="PTHR39209:SF2">
    <property type="entry name" value="CYTOPLASMIC PROTEIN"/>
    <property type="match status" value="1"/>
</dbReference>
<dbReference type="OrthoDB" id="276580at2"/>
<dbReference type="EMBL" id="SDGZ01000003">
    <property type="protein sequence ID" value="TYC50989.1"/>
    <property type="molecule type" value="Genomic_DNA"/>
</dbReference>
<dbReference type="PANTHER" id="PTHR39209">
    <property type="match status" value="1"/>
</dbReference>
<dbReference type="AlphaFoldDB" id="A0A6C2CBW3"/>
<dbReference type="SUPFAM" id="SSF56037">
    <property type="entry name" value="PheT/TilS domain"/>
    <property type="match status" value="1"/>
</dbReference>
<reference evidence="2 3" key="1">
    <citation type="submission" date="2019-01" db="EMBL/GenBank/DDBJ databases">
        <title>Weissella sp. nov., a novel lactic acid bacterium isolated from animal feces.</title>
        <authorList>
            <person name="Wang L.-T."/>
        </authorList>
    </citation>
    <scope>NUCLEOTIDE SEQUENCE [LARGE SCALE GENOMIC DNA]</scope>
    <source>
        <strain evidence="2 3">8H-2</strain>
    </source>
</reference>
<dbReference type="Gene3D" id="3.50.40.10">
    <property type="entry name" value="Phenylalanyl-trna Synthetase, Chain B, domain 3"/>
    <property type="match status" value="1"/>
</dbReference>
<dbReference type="Pfam" id="PF03483">
    <property type="entry name" value="B3_4"/>
    <property type="match status" value="1"/>
</dbReference>
<accession>A0A6C2CBW3</accession>
<dbReference type="GO" id="GO:0003723">
    <property type="term" value="F:RNA binding"/>
    <property type="evidence" value="ECO:0007669"/>
    <property type="project" value="InterPro"/>
</dbReference>
<dbReference type="InterPro" id="IPR020825">
    <property type="entry name" value="Phe-tRNA_synthase-like_B3/B4"/>
</dbReference>
<dbReference type="InterPro" id="IPR005146">
    <property type="entry name" value="B3/B4_tRNA-bd"/>
</dbReference>
<dbReference type="RefSeq" id="WP_148621575.1">
    <property type="nucleotide sequence ID" value="NZ_SDGZ01000003.1"/>
</dbReference>
<name>A0A6C2CBW3_9LACO</name>
<evidence type="ECO:0000259" key="1">
    <source>
        <dbReference type="SMART" id="SM00873"/>
    </source>
</evidence>
<feature type="domain" description="B3/B4 tRNA-binding" evidence="1">
    <location>
        <begin position="65"/>
        <end position="218"/>
    </location>
</feature>